<dbReference type="RefSeq" id="WP_125016681.1">
    <property type="nucleotide sequence ID" value="NZ_RQVQ01000002.1"/>
</dbReference>
<protein>
    <submittedName>
        <fullName evidence="1">Uncharacterized protein</fullName>
    </submittedName>
</protein>
<reference evidence="1 2" key="1">
    <citation type="submission" date="2018-11" db="EMBL/GenBank/DDBJ databases">
        <title>Flavobacterium sp. nov., YIM 102701-2 draft genome.</title>
        <authorList>
            <person name="Li G."/>
            <person name="Jiang Y."/>
        </authorList>
    </citation>
    <scope>NUCLEOTIDE SEQUENCE [LARGE SCALE GENOMIC DNA]</scope>
    <source>
        <strain evidence="1 2">YIM 102701-2</strain>
    </source>
</reference>
<gene>
    <name evidence="1" type="ORF">EG240_01480</name>
</gene>
<dbReference type="AlphaFoldDB" id="A0A3P3WDM3"/>
<evidence type="ECO:0000313" key="2">
    <source>
        <dbReference type="Proteomes" id="UP000275719"/>
    </source>
</evidence>
<dbReference type="EMBL" id="RQVQ01000002">
    <property type="protein sequence ID" value="RRJ93170.1"/>
    <property type="molecule type" value="Genomic_DNA"/>
</dbReference>
<keyword evidence="2" id="KW-1185">Reference proteome</keyword>
<evidence type="ECO:0000313" key="1">
    <source>
        <dbReference type="EMBL" id="RRJ93170.1"/>
    </source>
</evidence>
<name>A0A3P3WDM3_9FLAO</name>
<accession>A0A3P3WDM3</accession>
<organism evidence="1 2">
    <name type="scientific">Paenimyroides tangerinum</name>
    <dbReference type="NCBI Taxonomy" id="2488728"/>
    <lineage>
        <taxon>Bacteria</taxon>
        <taxon>Pseudomonadati</taxon>
        <taxon>Bacteroidota</taxon>
        <taxon>Flavobacteriia</taxon>
        <taxon>Flavobacteriales</taxon>
        <taxon>Flavobacteriaceae</taxon>
        <taxon>Paenimyroides</taxon>
    </lineage>
</organism>
<dbReference type="Proteomes" id="UP000275719">
    <property type="component" value="Unassembled WGS sequence"/>
</dbReference>
<proteinExistence type="predicted"/>
<sequence length="260" mass="30398">MSINSFATVVCMDDNSTTLKELVIENGPTVKKQLLTIFENSYKTFKKDNKGKRYYQIDFNINENQKKLESFNGILALGNVLNTTFNNYSLYWDSEINKNTVYQKLPSYEYISHTEEGVFTDKRTYQLVKDFIENNKVQKIGDEYVVYKDSDDDFITFTIDSEKKLISKYQNTLVLKRNKPAQFNSNDKVLMGKIEVYFDTNDQYYIKTLSVQEKYSIENNIIDSNSFIKQLKLTKEEQKNLEGKGIIGFVVDYVEKKKAI</sequence>
<dbReference type="OrthoDB" id="9842055at2"/>
<comment type="caution">
    <text evidence="1">The sequence shown here is derived from an EMBL/GenBank/DDBJ whole genome shotgun (WGS) entry which is preliminary data.</text>
</comment>